<evidence type="ECO:0000313" key="10">
    <source>
        <dbReference type="EMBL" id="CEM04506.1"/>
    </source>
</evidence>
<evidence type="ECO:0000256" key="6">
    <source>
        <dbReference type="PROSITE-ProRule" id="PRU10133"/>
    </source>
</evidence>
<keyword evidence="4 7" id="KW-0833">Ubl conjugation pathway</keyword>
<dbReference type="FunCoup" id="A0A0G4EZR1">
    <property type="interactions" value="441"/>
</dbReference>
<feature type="domain" description="UBC core" evidence="9">
    <location>
        <begin position="26"/>
        <end position="170"/>
    </location>
</feature>
<dbReference type="OMA" id="CQVDFPD"/>
<dbReference type="SUPFAM" id="SSF54495">
    <property type="entry name" value="UBC-like"/>
    <property type="match status" value="1"/>
</dbReference>
<dbReference type="OrthoDB" id="10249039at2759"/>
<sequence>MIKIYGVGRGRGKEGENKPAAPKRQPGEIRIQKELDELELPPHTSIAVPDKNNLMAFHITIAPDEGFWKGATYKFVFNVPGAYPHEPPKVKCETKIYHPNIDLQGNVCLNILREDWKPVLSINTIVYGLLYLFLEPNPGDPLNHEAADALRTDRVNFARLVGRSLKGGVVAGESFPKLT</sequence>
<name>A0A0G4EZR1_VITBC</name>
<reference evidence="10 11" key="1">
    <citation type="submission" date="2014-11" db="EMBL/GenBank/DDBJ databases">
        <authorList>
            <person name="Zhu J."/>
            <person name="Qi W."/>
            <person name="Song R."/>
        </authorList>
    </citation>
    <scope>NUCLEOTIDE SEQUENCE [LARGE SCALE GENOMIC DNA]</scope>
</reference>
<dbReference type="CDD" id="cd23794">
    <property type="entry name" value="UBCc_UBE2F_UBE2M"/>
    <property type="match status" value="1"/>
</dbReference>
<evidence type="ECO:0000259" key="9">
    <source>
        <dbReference type="PROSITE" id="PS50127"/>
    </source>
</evidence>
<dbReference type="PROSITE" id="PS50127">
    <property type="entry name" value="UBC_2"/>
    <property type="match status" value="1"/>
</dbReference>
<dbReference type="Proteomes" id="UP000041254">
    <property type="component" value="Unassembled WGS sequence"/>
</dbReference>
<dbReference type="STRING" id="1169540.A0A0G4EZR1"/>
<dbReference type="InterPro" id="IPR016135">
    <property type="entry name" value="UBQ-conjugating_enzyme/RWD"/>
</dbReference>
<dbReference type="InterPro" id="IPR050113">
    <property type="entry name" value="Ub_conjugating_enzyme"/>
</dbReference>
<dbReference type="AlphaFoldDB" id="A0A0G4EZR1"/>
<evidence type="ECO:0000256" key="7">
    <source>
        <dbReference type="RuleBase" id="RU362109"/>
    </source>
</evidence>
<keyword evidence="3 7" id="KW-0547">Nucleotide-binding</keyword>
<dbReference type="InterPro" id="IPR000608">
    <property type="entry name" value="UBC"/>
</dbReference>
<keyword evidence="11" id="KW-1185">Reference proteome</keyword>
<dbReference type="PhylomeDB" id="A0A0G4EZR1"/>
<accession>A0A0G4EZR1</accession>
<dbReference type="VEuPathDB" id="CryptoDB:Vbra_21159"/>
<dbReference type="PANTHER" id="PTHR24067">
    <property type="entry name" value="UBIQUITIN-CONJUGATING ENZYME E2"/>
    <property type="match status" value="1"/>
</dbReference>
<comment type="pathway">
    <text evidence="1">Protein modification; protein neddylation.</text>
</comment>
<keyword evidence="2" id="KW-0808">Transferase</keyword>
<feature type="region of interest" description="Disordered" evidence="8">
    <location>
        <begin position="1"/>
        <end position="24"/>
    </location>
</feature>
<comment type="similarity">
    <text evidence="7">Belongs to the ubiquitin-conjugating enzyme family.</text>
</comment>
<dbReference type="GO" id="GO:0005524">
    <property type="term" value="F:ATP binding"/>
    <property type="evidence" value="ECO:0007669"/>
    <property type="project" value="UniProtKB-UniRule"/>
</dbReference>
<dbReference type="InterPro" id="IPR023313">
    <property type="entry name" value="UBQ-conjugating_AS"/>
</dbReference>
<evidence type="ECO:0000256" key="5">
    <source>
        <dbReference type="ARBA" id="ARBA00022840"/>
    </source>
</evidence>
<proteinExistence type="inferred from homology"/>
<evidence type="ECO:0000256" key="3">
    <source>
        <dbReference type="ARBA" id="ARBA00022741"/>
    </source>
</evidence>
<dbReference type="Pfam" id="PF00179">
    <property type="entry name" value="UQ_con"/>
    <property type="match status" value="1"/>
</dbReference>
<evidence type="ECO:0000256" key="4">
    <source>
        <dbReference type="ARBA" id="ARBA00022786"/>
    </source>
</evidence>
<dbReference type="InParanoid" id="A0A0G4EZR1"/>
<keyword evidence="5 7" id="KW-0067">ATP-binding</keyword>
<evidence type="ECO:0000313" key="11">
    <source>
        <dbReference type="Proteomes" id="UP000041254"/>
    </source>
</evidence>
<protein>
    <recommendedName>
        <fullName evidence="9">UBC core domain-containing protein</fullName>
    </recommendedName>
</protein>
<dbReference type="GO" id="GO:0019788">
    <property type="term" value="F:NEDD8 transferase activity"/>
    <property type="evidence" value="ECO:0007669"/>
    <property type="project" value="UniProtKB-ARBA"/>
</dbReference>
<organism evidence="10 11">
    <name type="scientific">Vitrella brassicaformis (strain CCMP3155)</name>
    <dbReference type="NCBI Taxonomy" id="1169540"/>
    <lineage>
        <taxon>Eukaryota</taxon>
        <taxon>Sar</taxon>
        <taxon>Alveolata</taxon>
        <taxon>Colpodellida</taxon>
        <taxon>Vitrellaceae</taxon>
        <taxon>Vitrella</taxon>
    </lineage>
</organism>
<dbReference type="EMBL" id="CDMY01000352">
    <property type="protein sequence ID" value="CEM04506.1"/>
    <property type="molecule type" value="Genomic_DNA"/>
</dbReference>
<dbReference type="PROSITE" id="PS00183">
    <property type="entry name" value="UBC_1"/>
    <property type="match status" value="1"/>
</dbReference>
<gene>
    <name evidence="10" type="ORF">Vbra_21159</name>
</gene>
<dbReference type="Gene3D" id="3.10.110.10">
    <property type="entry name" value="Ubiquitin Conjugating Enzyme"/>
    <property type="match status" value="1"/>
</dbReference>
<evidence type="ECO:0000256" key="1">
    <source>
        <dbReference type="ARBA" id="ARBA00005032"/>
    </source>
</evidence>
<dbReference type="SMART" id="SM00212">
    <property type="entry name" value="UBCc"/>
    <property type="match status" value="1"/>
</dbReference>
<dbReference type="FunFam" id="3.10.110.10:FF:000005">
    <property type="entry name" value="NEDD8-conjugating enzyme Ubc12"/>
    <property type="match status" value="1"/>
</dbReference>
<evidence type="ECO:0000256" key="8">
    <source>
        <dbReference type="SAM" id="MobiDB-lite"/>
    </source>
</evidence>
<evidence type="ECO:0000256" key="2">
    <source>
        <dbReference type="ARBA" id="ARBA00022679"/>
    </source>
</evidence>
<feature type="active site" description="Glycyl thioester intermediate" evidence="6">
    <location>
        <position position="108"/>
    </location>
</feature>